<dbReference type="RefSeq" id="WP_219053425.1">
    <property type="nucleotide sequence ID" value="NZ_JAHWDP010000006.1"/>
</dbReference>
<keyword evidence="3" id="KW-1185">Reference proteome</keyword>
<feature type="domain" description="DUF2059" evidence="1">
    <location>
        <begin position="78"/>
        <end position="129"/>
    </location>
</feature>
<evidence type="ECO:0000259" key="1">
    <source>
        <dbReference type="Pfam" id="PF09832"/>
    </source>
</evidence>
<evidence type="ECO:0000313" key="2">
    <source>
        <dbReference type="EMBL" id="MBW2938896.1"/>
    </source>
</evidence>
<comment type="caution">
    <text evidence="2">The sequence shown here is derived from an EMBL/GenBank/DDBJ whole genome shotgun (WGS) entry which is preliminary data.</text>
</comment>
<dbReference type="Pfam" id="PF09832">
    <property type="entry name" value="DUF2059"/>
    <property type="match status" value="1"/>
</dbReference>
<protein>
    <submittedName>
        <fullName evidence="2">DUF2059 domain-containing protein</fullName>
    </submittedName>
</protein>
<dbReference type="AlphaFoldDB" id="A0A9X1K0Y4"/>
<accession>A0A9X1K0Y4</accession>
<gene>
    <name evidence="2" type="ORF">KXJ69_12330</name>
</gene>
<dbReference type="InterPro" id="IPR018637">
    <property type="entry name" value="DUF2059"/>
</dbReference>
<evidence type="ECO:0000313" key="3">
    <source>
        <dbReference type="Proteomes" id="UP001138686"/>
    </source>
</evidence>
<sequence length="178" mass="21092">MKSTFLTIFLLICFSGISQVDDFQKEIIDYLDINGTRVQYSIAFYELFPVLERNFRDKEIPEEAWEELKLDEEDQIDDIISRLTFAYRKYFTREDIAKMNDFYSSEVGQKVVSDYALTEEENAVFQEYLDSDVSKKFEKNRKELTKDIEKISSDWSRELFGTKIKQLVKGGYLTVDKQ</sequence>
<dbReference type="Proteomes" id="UP001138686">
    <property type="component" value="Unassembled WGS sequence"/>
</dbReference>
<dbReference type="EMBL" id="JAHWDP010000006">
    <property type="protein sequence ID" value="MBW2938896.1"/>
    <property type="molecule type" value="Genomic_DNA"/>
</dbReference>
<reference evidence="2" key="1">
    <citation type="submission" date="2021-07" db="EMBL/GenBank/DDBJ databases">
        <title>Aureisphaera sp. CAU 1614 isolated from sea sediment.</title>
        <authorList>
            <person name="Kim W."/>
        </authorList>
    </citation>
    <scope>NUCLEOTIDE SEQUENCE</scope>
    <source>
        <strain evidence="2">CAU 1614</strain>
    </source>
</reference>
<organism evidence="2 3">
    <name type="scientific">Halomarinibacterium sedimenti</name>
    <dbReference type="NCBI Taxonomy" id="2857106"/>
    <lineage>
        <taxon>Bacteria</taxon>
        <taxon>Pseudomonadati</taxon>
        <taxon>Bacteroidota</taxon>
        <taxon>Flavobacteriia</taxon>
        <taxon>Flavobacteriales</taxon>
        <taxon>Flavobacteriaceae</taxon>
        <taxon>Halomarinibacterium</taxon>
    </lineage>
</organism>
<proteinExistence type="predicted"/>
<name>A0A9X1K0Y4_9FLAO</name>